<protein>
    <submittedName>
        <fullName evidence="2">Uncharacterized protein</fullName>
    </submittedName>
</protein>
<dbReference type="EMBL" id="MU150231">
    <property type="protein sequence ID" value="KAF9468927.1"/>
    <property type="molecule type" value="Genomic_DNA"/>
</dbReference>
<gene>
    <name evidence="2" type="ORF">BDZ94DRAFT_553614</name>
</gene>
<evidence type="ECO:0000256" key="1">
    <source>
        <dbReference type="SAM" id="MobiDB-lite"/>
    </source>
</evidence>
<accession>A0A9P5YH79</accession>
<proteinExistence type="predicted"/>
<dbReference type="Proteomes" id="UP000807353">
    <property type="component" value="Unassembled WGS sequence"/>
</dbReference>
<dbReference type="AlphaFoldDB" id="A0A9P5YH79"/>
<sequence>MDTERTFKIGFEEDVMTLVENQGHYRSRSFFKPHEAGAQAELSGEPDYLVTETEISDSYMSAELSTIQRLDERRSLLILNLTCHPAPGRRFVNARVDWRFRSPPSPSPGSSPGAKSPSPSPSPFLGRLNPRIVVIAPQHSVGGWTEEQTRLMWSLALPLEVGFGGPSIGIEPSREKETQKAVMHAMSIVGSTRENMSRAFWTIEENKSSERGIPSHFQLAVAVEHNGPFVIELEIKAELGGGLWPTYMLSKKGKGGNGLRRLVDVDVWKSGEIEMEPGEKAWRSFLGGLTGEVSGVMREFEQTIVRP</sequence>
<keyword evidence="3" id="KW-1185">Reference proteome</keyword>
<evidence type="ECO:0000313" key="3">
    <source>
        <dbReference type="Proteomes" id="UP000807353"/>
    </source>
</evidence>
<evidence type="ECO:0000313" key="2">
    <source>
        <dbReference type="EMBL" id="KAF9468927.1"/>
    </source>
</evidence>
<reference evidence="2" key="1">
    <citation type="submission" date="2020-11" db="EMBL/GenBank/DDBJ databases">
        <authorList>
            <consortium name="DOE Joint Genome Institute"/>
            <person name="Ahrendt S."/>
            <person name="Riley R."/>
            <person name="Andreopoulos W."/>
            <person name="Labutti K."/>
            <person name="Pangilinan J."/>
            <person name="Ruiz-Duenas F.J."/>
            <person name="Barrasa J.M."/>
            <person name="Sanchez-Garcia M."/>
            <person name="Camarero S."/>
            <person name="Miyauchi S."/>
            <person name="Serrano A."/>
            <person name="Linde D."/>
            <person name="Babiker R."/>
            <person name="Drula E."/>
            <person name="Ayuso-Fernandez I."/>
            <person name="Pacheco R."/>
            <person name="Padilla G."/>
            <person name="Ferreira P."/>
            <person name="Barriuso J."/>
            <person name="Kellner H."/>
            <person name="Castanera R."/>
            <person name="Alfaro M."/>
            <person name="Ramirez L."/>
            <person name="Pisabarro A.G."/>
            <person name="Kuo A."/>
            <person name="Tritt A."/>
            <person name="Lipzen A."/>
            <person name="He G."/>
            <person name="Yan M."/>
            <person name="Ng V."/>
            <person name="Cullen D."/>
            <person name="Martin F."/>
            <person name="Rosso M.-N."/>
            <person name="Henrissat B."/>
            <person name="Hibbett D."/>
            <person name="Martinez A.T."/>
            <person name="Grigoriev I.V."/>
        </authorList>
    </citation>
    <scope>NUCLEOTIDE SEQUENCE</scope>
    <source>
        <strain evidence="2">CBS 247.69</strain>
    </source>
</reference>
<feature type="region of interest" description="Disordered" evidence="1">
    <location>
        <begin position="102"/>
        <end position="123"/>
    </location>
</feature>
<name>A0A9P5YH79_9AGAR</name>
<comment type="caution">
    <text evidence="2">The sequence shown here is derived from an EMBL/GenBank/DDBJ whole genome shotgun (WGS) entry which is preliminary data.</text>
</comment>
<organism evidence="2 3">
    <name type="scientific">Collybia nuda</name>
    <dbReference type="NCBI Taxonomy" id="64659"/>
    <lineage>
        <taxon>Eukaryota</taxon>
        <taxon>Fungi</taxon>
        <taxon>Dikarya</taxon>
        <taxon>Basidiomycota</taxon>
        <taxon>Agaricomycotina</taxon>
        <taxon>Agaricomycetes</taxon>
        <taxon>Agaricomycetidae</taxon>
        <taxon>Agaricales</taxon>
        <taxon>Tricholomatineae</taxon>
        <taxon>Clitocybaceae</taxon>
        <taxon>Collybia</taxon>
    </lineage>
</organism>
<dbReference type="OrthoDB" id="5130989at2759"/>